<dbReference type="Proteomes" id="UP001314169">
    <property type="component" value="Chromosome 18"/>
</dbReference>
<dbReference type="PANTHER" id="PTHR37870">
    <property type="entry name" value="CHROMOSOME 1 OPEN READING FRAME 54"/>
    <property type="match status" value="1"/>
</dbReference>
<dbReference type="InterPro" id="IPR027957">
    <property type="entry name" value="DUF4634"/>
</dbReference>
<evidence type="ECO:0000313" key="3">
    <source>
        <dbReference type="Proteomes" id="UP001314169"/>
    </source>
</evidence>
<evidence type="ECO:0000256" key="1">
    <source>
        <dbReference type="SAM" id="SignalP"/>
    </source>
</evidence>
<evidence type="ECO:0000313" key="2">
    <source>
        <dbReference type="EMBL" id="CAK6439393.1"/>
    </source>
</evidence>
<dbReference type="PANTHER" id="PTHR37870:SF1">
    <property type="entry name" value="CHROMOSOME 2 C1ORF54 HOMOLOG"/>
    <property type="match status" value="1"/>
</dbReference>
<gene>
    <name evidence="2" type="ORF">MPIPNATIZW_LOCUS7699</name>
</gene>
<feature type="signal peptide" evidence="1">
    <location>
        <begin position="1"/>
        <end position="16"/>
    </location>
</feature>
<sequence length="173" mass="20215">MDVLFVAILAMPLILGQMYEDDEEGLEEDYYYQVFYNYTVTPNYDYFGANFTVDYSMFESEDRLNRLDKEVMEAEETTIIRETEHVDHQKPVTVKSVTVKPVTMEPMTMESMTMESVTMESMTMESVTMEPVTMEPVTMEPRSPDMNHAVSSLQSPVSLLLSWTLLHEWMYFM</sequence>
<reference evidence="2" key="1">
    <citation type="submission" date="2023-12" db="EMBL/GenBank/DDBJ databases">
        <authorList>
            <person name="Brown T."/>
        </authorList>
    </citation>
    <scope>NUCLEOTIDE SEQUENCE</scope>
</reference>
<name>A0ABN9ZN19_PIPNA</name>
<dbReference type="EMBL" id="OY882875">
    <property type="protein sequence ID" value="CAK6439393.1"/>
    <property type="molecule type" value="Genomic_DNA"/>
</dbReference>
<proteinExistence type="predicted"/>
<keyword evidence="1" id="KW-0732">Signal</keyword>
<organism evidence="2 3">
    <name type="scientific">Pipistrellus nathusii</name>
    <name type="common">Nathusius' pipistrelle</name>
    <dbReference type="NCBI Taxonomy" id="59473"/>
    <lineage>
        <taxon>Eukaryota</taxon>
        <taxon>Metazoa</taxon>
        <taxon>Chordata</taxon>
        <taxon>Craniata</taxon>
        <taxon>Vertebrata</taxon>
        <taxon>Euteleostomi</taxon>
        <taxon>Mammalia</taxon>
        <taxon>Eutheria</taxon>
        <taxon>Laurasiatheria</taxon>
        <taxon>Chiroptera</taxon>
        <taxon>Yangochiroptera</taxon>
        <taxon>Vespertilionidae</taxon>
        <taxon>Pipistrellus</taxon>
    </lineage>
</organism>
<keyword evidence="3" id="KW-1185">Reference proteome</keyword>
<protein>
    <submittedName>
        <fullName evidence="2">Uncharacterized protein</fullName>
    </submittedName>
</protein>
<dbReference type="Pfam" id="PF15465">
    <property type="entry name" value="DUF4634"/>
    <property type="match status" value="2"/>
</dbReference>
<feature type="chain" id="PRO_5045469996" evidence="1">
    <location>
        <begin position="17"/>
        <end position="173"/>
    </location>
</feature>
<accession>A0ABN9ZN19</accession>